<protein>
    <recommendedName>
        <fullName evidence="6">Mid2 domain-containing protein</fullName>
    </recommendedName>
</protein>
<evidence type="ECO:0000256" key="3">
    <source>
        <dbReference type="SAM" id="SignalP"/>
    </source>
</evidence>
<keyword evidence="2" id="KW-0812">Transmembrane</keyword>
<feature type="signal peptide" evidence="3">
    <location>
        <begin position="1"/>
        <end position="23"/>
    </location>
</feature>
<dbReference type="Proteomes" id="UP000309038">
    <property type="component" value="Unassembled WGS sequence"/>
</dbReference>
<feature type="chain" id="PRO_5020611526" description="Mid2 domain-containing protein" evidence="3">
    <location>
        <begin position="24"/>
        <end position="289"/>
    </location>
</feature>
<keyword evidence="2" id="KW-1133">Transmembrane helix</keyword>
<keyword evidence="5" id="KW-1185">Reference proteome</keyword>
<feature type="transmembrane region" description="Helical" evidence="2">
    <location>
        <begin position="181"/>
        <end position="206"/>
    </location>
</feature>
<dbReference type="Gene3D" id="2.60.120.260">
    <property type="entry name" value="Galactose-binding domain-like"/>
    <property type="match status" value="1"/>
</dbReference>
<feature type="region of interest" description="Disordered" evidence="1">
    <location>
        <begin position="254"/>
        <end position="289"/>
    </location>
</feature>
<proteinExistence type="predicted"/>
<name>A0A4V3XAT3_9APHY</name>
<gene>
    <name evidence="4" type="ORF">EW026_g3406</name>
</gene>
<organism evidence="4 5">
    <name type="scientific">Hermanssonia centrifuga</name>
    <dbReference type="NCBI Taxonomy" id="98765"/>
    <lineage>
        <taxon>Eukaryota</taxon>
        <taxon>Fungi</taxon>
        <taxon>Dikarya</taxon>
        <taxon>Basidiomycota</taxon>
        <taxon>Agaricomycotina</taxon>
        <taxon>Agaricomycetes</taxon>
        <taxon>Polyporales</taxon>
        <taxon>Meruliaceae</taxon>
        <taxon>Hermanssonia</taxon>
    </lineage>
</organism>
<keyword evidence="3" id="KW-0732">Signal</keyword>
<dbReference type="EMBL" id="SGPJ01000102">
    <property type="protein sequence ID" value="THG98842.1"/>
    <property type="molecule type" value="Genomic_DNA"/>
</dbReference>
<reference evidence="4 5" key="1">
    <citation type="submission" date="2019-02" db="EMBL/GenBank/DDBJ databases">
        <title>Genome sequencing of the rare red list fungi Phlebia centrifuga.</title>
        <authorList>
            <person name="Buettner E."/>
            <person name="Kellner H."/>
        </authorList>
    </citation>
    <scope>NUCLEOTIDE SEQUENCE [LARGE SCALE GENOMIC DNA]</scope>
    <source>
        <strain evidence="4 5">DSM 108282</strain>
    </source>
</reference>
<dbReference type="CDD" id="cd12087">
    <property type="entry name" value="TM_EGFR-like"/>
    <property type="match status" value="1"/>
</dbReference>
<keyword evidence="2" id="KW-0472">Membrane</keyword>
<evidence type="ECO:0000313" key="4">
    <source>
        <dbReference type="EMBL" id="THG98842.1"/>
    </source>
</evidence>
<dbReference type="AlphaFoldDB" id="A0A4V3XAT3"/>
<comment type="caution">
    <text evidence="4">The sequence shown here is derived from an EMBL/GenBank/DDBJ whole genome shotgun (WGS) entry which is preliminary data.</text>
</comment>
<evidence type="ECO:0000256" key="1">
    <source>
        <dbReference type="SAM" id="MobiDB-lite"/>
    </source>
</evidence>
<sequence>MSNMKILLAGVISLLAASTSVLATDDVITVDWQTDVLFIGAWQRTLDSPCGASDIFTSTVNASVIVPFSGNVVVVDGMQNNASGTLLVAIDDEEPFEQELFSEDVKCANFFTYELGNGTHTMSLTLIGASVDVNEGTAPQPVLHLTNITYYVPLAAHSASSAGTETPTPVPTISPSRKVKVGAIVGAVLSCVVGVILLGGVILFLYRRRTKGRHAFDPRANIIASATEMSPRSPTTPNTATKLQPYARMEDDYDVKTSHLDVLPPRYTPSSGELRARSRSPMPDRKPMP</sequence>
<evidence type="ECO:0000256" key="2">
    <source>
        <dbReference type="SAM" id="Phobius"/>
    </source>
</evidence>
<evidence type="ECO:0008006" key="6">
    <source>
        <dbReference type="Google" id="ProtNLM"/>
    </source>
</evidence>
<evidence type="ECO:0000313" key="5">
    <source>
        <dbReference type="Proteomes" id="UP000309038"/>
    </source>
</evidence>
<accession>A0A4V3XAT3</accession>